<dbReference type="Pfam" id="PF00658">
    <property type="entry name" value="MLLE"/>
    <property type="match status" value="1"/>
</dbReference>
<sequence length="361" mass="39440">MRGGAGRALLRSLSFSSKSFPSTNPSTPTNGRPLQRFRHLAAAATKRPPPPPVQDQEHRAPESRIKRDSMILEMFKLRQLKSSGKDSKRGAEDAPEAEANTGAGHTKVVSCFEELGLSEEVVGAIAEMGVVVPSEVQCVGIPVVLEGKSLVLLGPSESGRTWAYLLPLVQRLRKDRASFGLKRESPRAIVLCPSEELCDQVFCAAKLISSRTQLKTVAEVGPVGESGRKDESSAVPIGMLVGTPEEILQQIDDEDFTLTDIRYIVLDDADIILDSDYFPKILKIFNLLKNRTAEDPSFQTILVASISEKMLGEELLKRIEQKESGKVTAMILEMDLAEVSGLFESPDALRKRVTTAVRSLA</sequence>
<dbReference type="EMBL" id="MTKT01001287">
    <property type="protein sequence ID" value="OWM85022.1"/>
    <property type="molecule type" value="Genomic_DNA"/>
</dbReference>
<evidence type="ECO:0000259" key="8">
    <source>
        <dbReference type="PROSITE" id="PS51195"/>
    </source>
</evidence>
<comment type="caution">
    <text evidence="10">The sequence shown here is derived from an EMBL/GenBank/DDBJ whole genome shotgun (WGS) entry which is preliminary data.</text>
</comment>
<evidence type="ECO:0000256" key="3">
    <source>
        <dbReference type="ARBA" id="ARBA00022806"/>
    </source>
</evidence>
<feature type="region of interest" description="Disordered" evidence="6">
    <location>
        <begin position="1"/>
        <end position="64"/>
    </location>
</feature>
<evidence type="ECO:0000259" key="9">
    <source>
        <dbReference type="PROSITE" id="PS51309"/>
    </source>
</evidence>
<dbReference type="InterPro" id="IPR014001">
    <property type="entry name" value="Helicase_ATP-bd"/>
</dbReference>
<gene>
    <name evidence="10" type="ORF">CDL15_Pgr027809</name>
    <name evidence="11" type="ORF">CRG98_021560</name>
</gene>
<keyword evidence="1" id="KW-0547">Nucleotide-binding</keyword>
<evidence type="ECO:0008006" key="14">
    <source>
        <dbReference type="Google" id="ProtNLM"/>
    </source>
</evidence>
<feature type="compositionally biased region" description="Low complexity" evidence="6">
    <location>
        <begin position="7"/>
        <end position="32"/>
    </location>
</feature>
<evidence type="ECO:0000313" key="12">
    <source>
        <dbReference type="Proteomes" id="UP000197138"/>
    </source>
</evidence>
<dbReference type="InterPro" id="IPR044742">
    <property type="entry name" value="DEAD/DEAH_RhlB"/>
</dbReference>
<evidence type="ECO:0000259" key="7">
    <source>
        <dbReference type="PROSITE" id="PS51192"/>
    </source>
</evidence>
<organism evidence="10 12">
    <name type="scientific">Punica granatum</name>
    <name type="common">Pomegranate</name>
    <dbReference type="NCBI Taxonomy" id="22663"/>
    <lineage>
        <taxon>Eukaryota</taxon>
        <taxon>Viridiplantae</taxon>
        <taxon>Streptophyta</taxon>
        <taxon>Embryophyta</taxon>
        <taxon>Tracheophyta</taxon>
        <taxon>Spermatophyta</taxon>
        <taxon>Magnoliopsida</taxon>
        <taxon>eudicotyledons</taxon>
        <taxon>Gunneridae</taxon>
        <taxon>Pentapetalae</taxon>
        <taxon>rosids</taxon>
        <taxon>malvids</taxon>
        <taxon>Myrtales</taxon>
        <taxon>Lythraceae</taxon>
        <taxon>Punica</taxon>
    </lineage>
</organism>
<protein>
    <recommendedName>
        <fullName evidence="14">DEAD-box ATP-dependent RNA helicase 39-like</fullName>
    </recommendedName>
</protein>
<dbReference type="PROSITE" id="PS51309">
    <property type="entry name" value="PABC"/>
    <property type="match status" value="1"/>
</dbReference>
<feature type="short sequence motif" description="Q motif" evidence="5">
    <location>
        <begin position="110"/>
        <end position="138"/>
    </location>
</feature>
<dbReference type="InterPro" id="IPR036053">
    <property type="entry name" value="PABP-dom"/>
</dbReference>
<feature type="compositionally biased region" description="Basic and acidic residues" evidence="6">
    <location>
        <begin position="55"/>
        <end position="64"/>
    </location>
</feature>
<dbReference type="Proteomes" id="UP000233551">
    <property type="component" value="Unassembled WGS sequence"/>
</dbReference>
<dbReference type="CDD" id="cd00268">
    <property type="entry name" value="DEADc"/>
    <property type="match status" value="1"/>
</dbReference>
<keyword evidence="13" id="KW-1185">Reference proteome</keyword>
<dbReference type="GO" id="GO:0003724">
    <property type="term" value="F:RNA helicase activity"/>
    <property type="evidence" value="ECO:0007669"/>
    <property type="project" value="InterPro"/>
</dbReference>
<dbReference type="PROSITE" id="PS51195">
    <property type="entry name" value="Q_MOTIF"/>
    <property type="match status" value="1"/>
</dbReference>
<proteinExistence type="predicted"/>
<dbReference type="EMBL" id="PGOL01001446">
    <property type="protein sequence ID" value="PKI58067.1"/>
    <property type="molecule type" value="Genomic_DNA"/>
</dbReference>
<dbReference type="InterPro" id="IPR027417">
    <property type="entry name" value="P-loop_NTPase"/>
</dbReference>
<dbReference type="Proteomes" id="UP000197138">
    <property type="component" value="Unassembled WGS sequence"/>
</dbReference>
<dbReference type="InterPro" id="IPR002004">
    <property type="entry name" value="PABP_HYD_C"/>
</dbReference>
<dbReference type="GO" id="GO:0005524">
    <property type="term" value="F:ATP binding"/>
    <property type="evidence" value="ECO:0007669"/>
    <property type="project" value="UniProtKB-KW"/>
</dbReference>
<evidence type="ECO:0000256" key="4">
    <source>
        <dbReference type="ARBA" id="ARBA00022840"/>
    </source>
</evidence>
<evidence type="ECO:0000313" key="13">
    <source>
        <dbReference type="Proteomes" id="UP000233551"/>
    </source>
</evidence>
<dbReference type="SUPFAM" id="SSF63570">
    <property type="entry name" value="PABC (PABP) domain"/>
    <property type="match status" value="1"/>
</dbReference>
<feature type="domain" description="DEAD-box RNA helicase Q" evidence="8">
    <location>
        <begin position="110"/>
        <end position="138"/>
    </location>
</feature>
<dbReference type="SUPFAM" id="SSF52540">
    <property type="entry name" value="P-loop containing nucleoside triphosphate hydrolases"/>
    <property type="match status" value="1"/>
</dbReference>
<feature type="domain" description="Helicase ATP-binding" evidence="7">
    <location>
        <begin position="141"/>
        <end position="324"/>
    </location>
</feature>
<dbReference type="PANTHER" id="PTHR47960">
    <property type="entry name" value="DEAD-BOX ATP-DEPENDENT RNA HELICASE 50"/>
    <property type="match status" value="1"/>
</dbReference>
<dbReference type="GO" id="GO:0003723">
    <property type="term" value="F:RNA binding"/>
    <property type="evidence" value="ECO:0007669"/>
    <property type="project" value="InterPro"/>
</dbReference>
<reference evidence="11 13" key="3">
    <citation type="submission" date="2017-11" db="EMBL/GenBank/DDBJ databases">
        <title>De-novo sequencing of pomegranate (Punica granatum L.) genome.</title>
        <authorList>
            <person name="Akparov Z."/>
            <person name="Amiraslanov A."/>
            <person name="Hajiyeva S."/>
            <person name="Abbasov M."/>
            <person name="Kaur K."/>
            <person name="Hamwieh A."/>
            <person name="Solovyev V."/>
            <person name="Salamov A."/>
            <person name="Braich B."/>
            <person name="Kosarev P."/>
            <person name="Mahmoud A."/>
            <person name="Hajiyev E."/>
            <person name="Babayeva S."/>
            <person name="Izzatullayeva V."/>
            <person name="Mammadov A."/>
            <person name="Mammadov A."/>
            <person name="Sharifova S."/>
            <person name="Ojaghi J."/>
            <person name="Eynullazada K."/>
            <person name="Bayramov B."/>
            <person name="Abdulazimova A."/>
            <person name="Shahmuradov I."/>
        </authorList>
    </citation>
    <scope>NUCLEOTIDE SEQUENCE [LARGE SCALE GENOMIC DNA]</scope>
    <source>
        <strain evidence="11">AG2017</strain>
        <strain evidence="13">cv. AG2017</strain>
        <tissue evidence="11">Leaf</tissue>
    </source>
</reference>
<name>A0A218XL25_PUNGR</name>
<dbReference type="PROSITE" id="PS51192">
    <property type="entry name" value="HELICASE_ATP_BIND_1"/>
    <property type="match status" value="1"/>
</dbReference>
<keyword evidence="4" id="KW-0067">ATP-binding</keyword>
<reference evidence="12" key="1">
    <citation type="journal article" date="2017" name="Plant J.">
        <title>The pomegranate (Punica granatum L.) genome and the genomics of punicalagin biosynthesis.</title>
        <authorList>
            <person name="Qin G."/>
            <person name="Xu C."/>
            <person name="Ming R."/>
            <person name="Tang H."/>
            <person name="Guyot R."/>
            <person name="Kramer E.M."/>
            <person name="Hu Y."/>
            <person name="Yi X."/>
            <person name="Qi Y."/>
            <person name="Xu X."/>
            <person name="Gao Z."/>
            <person name="Pan H."/>
            <person name="Jian J."/>
            <person name="Tian Y."/>
            <person name="Yue Z."/>
            <person name="Xu Y."/>
        </authorList>
    </citation>
    <scope>NUCLEOTIDE SEQUENCE [LARGE SCALE GENOMIC DNA]</scope>
    <source>
        <strain evidence="12">cv. Dabenzi</strain>
    </source>
</reference>
<dbReference type="SMART" id="SM00487">
    <property type="entry name" value="DEXDc"/>
    <property type="match status" value="1"/>
</dbReference>
<dbReference type="AlphaFoldDB" id="A0A218XL25"/>
<feature type="compositionally biased region" description="Basic and acidic residues" evidence="6">
    <location>
        <begin position="83"/>
        <end position="92"/>
    </location>
</feature>
<dbReference type="GO" id="GO:0016787">
    <property type="term" value="F:hydrolase activity"/>
    <property type="evidence" value="ECO:0007669"/>
    <property type="project" value="UniProtKB-KW"/>
</dbReference>
<dbReference type="Gene3D" id="3.40.50.300">
    <property type="entry name" value="P-loop containing nucleotide triphosphate hydrolases"/>
    <property type="match status" value="1"/>
</dbReference>
<dbReference type="InterPro" id="IPR011545">
    <property type="entry name" value="DEAD/DEAH_box_helicase_dom"/>
</dbReference>
<evidence type="ECO:0000313" key="11">
    <source>
        <dbReference type="EMBL" id="PKI58067.1"/>
    </source>
</evidence>
<evidence type="ECO:0000256" key="1">
    <source>
        <dbReference type="ARBA" id="ARBA00022741"/>
    </source>
</evidence>
<dbReference type="SMART" id="SM00517">
    <property type="entry name" value="PolyA"/>
    <property type="match status" value="1"/>
</dbReference>
<evidence type="ECO:0000256" key="2">
    <source>
        <dbReference type="ARBA" id="ARBA00022801"/>
    </source>
</evidence>
<accession>A0A218XL25</accession>
<keyword evidence="2" id="KW-0378">Hydrolase</keyword>
<keyword evidence="3" id="KW-0347">Helicase</keyword>
<reference evidence="10" key="2">
    <citation type="submission" date="2017-06" db="EMBL/GenBank/DDBJ databases">
        <title>The pomegranate genome and the genomics of punicalagin biosynthesis.</title>
        <authorList>
            <person name="Xu C."/>
        </authorList>
    </citation>
    <scope>NUCLEOTIDE SEQUENCE [LARGE SCALE GENOMIC DNA]</scope>
    <source>
        <tissue evidence="10">Fresh leaf</tissue>
    </source>
</reference>
<evidence type="ECO:0000256" key="6">
    <source>
        <dbReference type="SAM" id="MobiDB-lite"/>
    </source>
</evidence>
<evidence type="ECO:0000313" key="10">
    <source>
        <dbReference type="EMBL" id="OWM85022.1"/>
    </source>
</evidence>
<dbReference type="STRING" id="22663.A0A218XL25"/>
<feature type="region of interest" description="Disordered" evidence="6">
    <location>
        <begin position="81"/>
        <end position="102"/>
    </location>
</feature>
<dbReference type="Pfam" id="PF00270">
    <property type="entry name" value="DEAD"/>
    <property type="match status" value="1"/>
</dbReference>
<dbReference type="InterPro" id="IPR014014">
    <property type="entry name" value="RNA_helicase_DEAD_Q_motif"/>
</dbReference>
<evidence type="ECO:0000256" key="5">
    <source>
        <dbReference type="PROSITE-ProRule" id="PRU00552"/>
    </source>
</evidence>
<feature type="domain" description="PABC" evidence="9">
    <location>
        <begin position="253"/>
        <end position="361"/>
    </location>
</feature>